<evidence type="ECO:0000313" key="1">
    <source>
        <dbReference type="EMBL" id="MDN5213495.1"/>
    </source>
</evidence>
<dbReference type="RefSeq" id="WP_346758833.1">
    <property type="nucleotide sequence ID" value="NZ_JAUJEB010000003.1"/>
</dbReference>
<dbReference type="Proteomes" id="UP001172083">
    <property type="component" value="Unassembled WGS sequence"/>
</dbReference>
<comment type="caution">
    <text evidence="1">The sequence shown here is derived from an EMBL/GenBank/DDBJ whole genome shotgun (WGS) entry which is preliminary data.</text>
</comment>
<name>A0ABT8L6V5_9BACT</name>
<reference evidence="1" key="1">
    <citation type="submission" date="2023-06" db="EMBL/GenBank/DDBJ databases">
        <title>Genomic of Agaribacillus aureum.</title>
        <authorList>
            <person name="Wang G."/>
        </authorList>
    </citation>
    <scope>NUCLEOTIDE SEQUENCE</scope>
    <source>
        <strain evidence="1">BMA12</strain>
    </source>
</reference>
<dbReference type="Gene3D" id="3.30.70.1260">
    <property type="entry name" value="bacterial protein sp0830 like"/>
    <property type="match status" value="1"/>
</dbReference>
<proteinExistence type="predicted"/>
<evidence type="ECO:0000313" key="2">
    <source>
        <dbReference type="Proteomes" id="UP001172083"/>
    </source>
</evidence>
<gene>
    <name evidence="1" type="ORF">QQ020_15600</name>
</gene>
<organism evidence="1 2">
    <name type="scientific">Agaribacillus aureus</name>
    <dbReference type="NCBI Taxonomy" id="3051825"/>
    <lineage>
        <taxon>Bacteria</taxon>
        <taxon>Pseudomonadati</taxon>
        <taxon>Bacteroidota</taxon>
        <taxon>Cytophagia</taxon>
        <taxon>Cytophagales</taxon>
        <taxon>Splendidivirgaceae</taxon>
        <taxon>Agaribacillus</taxon>
    </lineage>
</organism>
<accession>A0ABT8L6V5</accession>
<keyword evidence="2" id="KW-1185">Reference proteome</keyword>
<protein>
    <submittedName>
        <fullName evidence="1">DUF1697 domain-containing protein</fullName>
    </submittedName>
</protein>
<dbReference type="SUPFAM" id="SSF160379">
    <property type="entry name" value="SP0830-like"/>
    <property type="match status" value="1"/>
</dbReference>
<sequence>MKRYVALLRGINVSGQKKIKMAELRAHLAELGWQDIQTYVQSGNVIFESDAGDRQVLGSQIEKKILEKYGFDVAVLVKSGEELRYILENNPFIKRGQEDTSRLYVTLLANQPTPEALKKLETIDHSPEEFILDGQTIFFFSPNGYGKAKMSNNFFEQKLKVAATTRNWNTINKLVAMAEN</sequence>
<dbReference type="Gene3D" id="3.30.70.1280">
    <property type="entry name" value="SP0830-like domains"/>
    <property type="match status" value="1"/>
</dbReference>
<dbReference type="EMBL" id="JAUJEB010000003">
    <property type="protein sequence ID" value="MDN5213495.1"/>
    <property type="molecule type" value="Genomic_DNA"/>
</dbReference>
<dbReference type="PANTHER" id="PTHR36439:SF1">
    <property type="entry name" value="DUF1697 DOMAIN-CONTAINING PROTEIN"/>
    <property type="match status" value="1"/>
</dbReference>
<dbReference type="InterPro" id="IPR012545">
    <property type="entry name" value="DUF1697"/>
</dbReference>
<dbReference type="Pfam" id="PF08002">
    <property type="entry name" value="DUF1697"/>
    <property type="match status" value="1"/>
</dbReference>
<dbReference type="PANTHER" id="PTHR36439">
    <property type="entry name" value="BLL4334 PROTEIN"/>
    <property type="match status" value="1"/>
</dbReference>
<dbReference type="PIRSF" id="PIRSF008502">
    <property type="entry name" value="UCP008502"/>
    <property type="match status" value="1"/>
</dbReference>